<dbReference type="PROSITE" id="PS51257">
    <property type="entry name" value="PROKAR_LIPOPROTEIN"/>
    <property type="match status" value="1"/>
</dbReference>
<evidence type="ECO:0000256" key="1">
    <source>
        <dbReference type="ARBA" id="ARBA00022729"/>
    </source>
</evidence>
<dbReference type="InterPro" id="IPR003715">
    <property type="entry name" value="Poly_export_N"/>
</dbReference>
<feature type="domain" description="Soluble ligand binding" evidence="3">
    <location>
        <begin position="152"/>
        <end position="199"/>
    </location>
</feature>
<dbReference type="GO" id="GO:0015159">
    <property type="term" value="F:polysaccharide transmembrane transporter activity"/>
    <property type="evidence" value="ECO:0007669"/>
    <property type="project" value="InterPro"/>
</dbReference>
<dbReference type="SUPFAM" id="SSF142984">
    <property type="entry name" value="Nqo1 middle domain-like"/>
    <property type="match status" value="1"/>
</dbReference>
<dbReference type="AlphaFoldDB" id="A0A841JCY4"/>
<dbReference type="Gene3D" id="3.10.560.10">
    <property type="entry name" value="Outer membrane lipoprotein wza domain like"/>
    <property type="match status" value="2"/>
</dbReference>
<evidence type="ECO:0000313" key="5">
    <source>
        <dbReference type="Proteomes" id="UP000548326"/>
    </source>
</evidence>
<dbReference type="Pfam" id="PF10531">
    <property type="entry name" value="SLBB"/>
    <property type="match status" value="1"/>
</dbReference>
<dbReference type="EMBL" id="JACHCA010000007">
    <property type="protein sequence ID" value="MBB6128757.1"/>
    <property type="molecule type" value="Genomic_DNA"/>
</dbReference>
<dbReference type="Pfam" id="PF02563">
    <property type="entry name" value="Poly_export"/>
    <property type="match status" value="1"/>
</dbReference>
<evidence type="ECO:0000259" key="2">
    <source>
        <dbReference type="Pfam" id="PF02563"/>
    </source>
</evidence>
<gene>
    <name evidence="4" type="ORF">HDF22_002880</name>
</gene>
<accession>A0A841JCY4</accession>
<evidence type="ECO:0000313" key="4">
    <source>
        <dbReference type="EMBL" id="MBB6128757.1"/>
    </source>
</evidence>
<dbReference type="PANTHER" id="PTHR33619:SF3">
    <property type="entry name" value="POLYSACCHARIDE EXPORT PROTEIN GFCE-RELATED"/>
    <property type="match status" value="1"/>
</dbReference>
<keyword evidence="1" id="KW-0732">Signal</keyword>
<dbReference type="RefSeq" id="WP_221276052.1">
    <property type="nucleotide sequence ID" value="NZ_JACHCA010000007.1"/>
</dbReference>
<dbReference type="Proteomes" id="UP000548326">
    <property type="component" value="Unassembled WGS sequence"/>
</dbReference>
<comment type="caution">
    <text evidence="4">The sequence shown here is derived from an EMBL/GenBank/DDBJ whole genome shotgun (WGS) entry which is preliminary data.</text>
</comment>
<proteinExistence type="predicted"/>
<dbReference type="InterPro" id="IPR049712">
    <property type="entry name" value="Poly_export"/>
</dbReference>
<evidence type="ECO:0000259" key="3">
    <source>
        <dbReference type="Pfam" id="PF10531"/>
    </source>
</evidence>
<dbReference type="InterPro" id="IPR019554">
    <property type="entry name" value="Soluble_ligand-bd"/>
</dbReference>
<organism evidence="4 5">
    <name type="scientific">Mucilaginibacter lappiensis</name>
    <dbReference type="NCBI Taxonomy" id="354630"/>
    <lineage>
        <taxon>Bacteria</taxon>
        <taxon>Pseudomonadati</taxon>
        <taxon>Bacteroidota</taxon>
        <taxon>Sphingobacteriia</taxon>
        <taxon>Sphingobacteriales</taxon>
        <taxon>Sphingobacteriaceae</taxon>
        <taxon>Mucilaginibacter</taxon>
    </lineage>
</organism>
<protein>
    <submittedName>
        <fullName evidence="4">Polysaccharide export outer membrane protein</fullName>
    </submittedName>
</protein>
<sequence length="268" mass="29398">MRIIRLISYLPLLFAVSALTMLLGSCSYKQNQAYFEQNSKAQAPPVKMDDYKISDYKIKAGDILRIRNLQSIKLITDEASAASSTDQASSGGGSQALDYQVESDGTIALPVIGRVQVAGLSKLETSNKLDDLYRKNVLKNPIMEVKIISLKATLVGEVKRPGNYPLLKDGTTLMEILGEAGGLTEKGNEKKVRIVRGGGLQSKQIIDVDLDDVASLTNPETIVQNQDIIYVEQNRRAIRNDKLQNITTIAQPALLLLNTALIILTLRK</sequence>
<name>A0A841JCY4_9SPHI</name>
<feature type="domain" description="Polysaccharide export protein N-terminal" evidence="2">
    <location>
        <begin position="54"/>
        <end position="147"/>
    </location>
</feature>
<dbReference type="Gene3D" id="3.30.1950.10">
    <property type="entry name" value="wza like domain"/>
    <property type="match status" value="1"/>
</dbReference>
<reference evidence="4 5" key="1">
    <citation type="submission" date="2020-08" db="EMBL/GenBank/DDBJ databases">
        <title>Genomic Encyclopedia of Type Strains, Phase IV (KMG-V): Genome sequencing to study the core and pangenomes of soil and plant-associated prokaryotes.</title>
        <authorList>
            <person name="Whitman W."/>
        </authorList>
    </citation>
    <scope>NUCLEOTIDE SEQUENCE [LARGE SCALE GENOMIC DNA]</scope>
    <source>
        <strain evidence="4 5">MP601</strain>
    </source>
</reference>
<dbReference type="PANTHER" id="PTHR33619">
    <property type="entry name" value="POLYSACCHARIDE EXPORT PROTEIN GFCE-RELATED"/>
    <property type="match status" value="1"/>
</dbReference>